<dbReference type="AlphaFoldDB" id="A0A2P9H9K2"/>
<dbReference type="Gene3D" id="3.30.1660.10">
    <property type="entry name" value="Flavin-binding protein dodecin"/>
    <property type="match status" value="1"/>
</dbReference>
<accession>A0A2P9H9K2</accession>
<dbReference type="InterPro" id="IPR036694">
    <property type="entry name" value="Dodecin-like_sf"/>
</dbReference>
<organism evidence="1 2">
    <name type="scientific">Protochlamydia amoebophila (strain UWE25)</name>
    <dbReference type="NCBI Taxonomy" id="264201"/>
    <lineage>
        <taxon>Bacteria</taxon>
        <taxon>Pseudomonadati</taxon>
        <taxon>Chlamydiota</taxon>
        <taxon>Chlamydiia</taxon>
        <taxon>Parachlamydiales</taxon>
        <taxon>Parachlamydiaceae</taxon>
        <taxon>Candidatus Protochlamydia</taxon>
    </lineage>
</organism>
<reference evidence="1 2" key="1">
    <citation type="journal article" date="2004" name="Science">
        <title>Illuminating the evolutionary history of chlamydiae.</title>
        <authorList>
            <person name="Horn M."/>
            <person name="Collingro A."/>
            <person name="Schmitz-Esser S."/>
            <person name="Beier C.L."/>
            <person name="Purkhold U."/>
            <person name="Fartmann B."/>
            <person name="Brandt P."/>
            <person name="Nyakatura G.J."/>
            <person name="Droege M."/>
            <person name="Frishman D."/>
            <person name="Rattei T."/>
            <person name="Mewes H."/>
            <person name="Wagner M."/>
        </authorList>
    </citation>
    <scope>NUCLEOTIDE SEQUENCE [LARGE SCALE GENOMIC DNA]</scope>
    <source>
        <strain evidence="1 2">UWE25</strain>
    </source>
</reference>
<dbReference type="Pfam" id="PF07311">
    <property type="entry name" value="Dodecin"/>
    <property type="match status" value="1"/>
</dbReference>
<dbReference type="KEGG" id="pcu:PC_RS10290"/>
<keyword evidence="2" id="KW-1185">Reference proteome</keyword>
<dbReference type="InterPro" id="IPR025543">
    <property type="entry name" value="Dodecin-like"/>
</dbReference>
<proteinExistence type="predicted"/>
<dbReference type="EMBL" id="BX908798">
    <property type="protein sequence ID" value="SPJ31674.1"/>
    <property type="molecule type" value="Genomic_DNA"/>
</dbReference>
<protein>
    <submittedName>
        <fullName evidence="1">Uncharacterized protein</fullName>
    </submittedName>
</protein>
<evidence type="ECO:0000313" key="1">
    <source>
        <dbReference type="EMBL" id="SPJ31674.1"/>
    </source>
</evidence>
<dbReference type="OrthoDB" id="21699at2"/>
<gene>
    <name evidence="1" type="ORF">PC_RS10290</name>
</gene>
<dbReference type="RefSeq" id="WP_079890395.1">
    <property type="nucleotide sequence ID" value="NC_005861.2"/>
</dbReference>
<evidence type="ECO:0000313" key="2">
    <source>
        <dbReference type="Proteomes" id="UP000000529"/>
    </source>
</evidence>
<dbReference type="Proteomes" id="UP000000529">
    <property type="component" value="Chromosome"/>
</dbReference>
<name>A0A2P9H9K2_PARUW</name>
<dbReference type="InterPro" id="IPR009923">
    <property type="entry name" value="Dodecin"/>
</dbReference>
<sequence>MIQSAVTEAAMTLHSIKQDNVQHSVGIVENTNILKYRVNLHLSSVIEDY</sequence>
<dbReference type="SUPFAM" id="SSF89807">
    <property type="entry name" value="Dodecin-like"/>
    <property type="match status" value="1"/>
</dbReference>